<dbReference type="PANTHER" id="PTHR45622">
    <property type="entry name" value="UBIQUITIN-PROTEIN LIGASE E3A-RELATED"/>
    <property type="match status" value="1"/>
</dbReference>
<keyword evidence="4" id="KW-0677">Repeat</keyword>
<dbReference type="InterPro" id="IPR035983">
    <property type="entry name" value="Hect_E3_ubiquitin_ligase"/>
</dbReference>
<evidence type="ECO:0000313" key="9">
    <source>
        <dbReference type="Ensembl" id="ENSACOP00000008245.1"/>
    </source>
</evidence>
<feature type="repeat" description="RCC1" evidence="7">
    <location>
        <begin position="53"/>
        <end position="102"/>
    </location>
</feature>
<dbReference type="PRINTS" id="PR00633">
    <property type="entry name" value="RCCNDNSATION"/>
</dbReference>
<dbReference type="Ensembl" id="ENSACOT00000008535.1">
    <property type="protein sequence ID" value="ENSACOP00000008245.1"/>
    <property type="gene ID" value="ENSACOG00000005272.1"/>
</dbReference>
<reference evidence="9" key="1">
    <citation type="submission" date="2025-08" db="UniProtKB">
        <authorList>
            <consortium name="Ensembl"/>
        </authorList>
    </citation>
    <scope>IDENTIFICATION</scope>
</reference>
<organism evidence="9 10">
    <name type="scientific">Amazona collaria</name>
    <name type="common">yellow-billed parrot</name>
    <dbReference type="NCBI Taxonomy" id="241587"/>
    <lineage>
        <taxon>Eukaryota</taxon>
        <taxon>Metazoa</taxon>
        <taxon>Chordata</taxon>
        <taxon>Craniata</taxon>
        <taxon>Vertebrata</taxon>
        <taxon>Euteleostomi</taxon>
        <taxon>Archelosauria</taxon>
        <taxon>Archosauria</taxon>
        <taxon>Dinosauria</taxon>
        <taxon>Saurischia</taxon>
        <taxon>Theropoda</taxon>
        <taxon>Coelurosauria</taxon>
        <taxon>Aves</taxon>
        <taxon>Neognathae</taxon>
        <taxon>Neoaves</taxon>
        <taxon>Telluraves</taxon>
        <taxon>Australaves</taxon>
        <taxon>Psittaciformes</taxon>
        <taxon>Psittacidae</taxon>
        <taxon>Amazona</taxon>
    </lineage>
</organism>
<sequence length="1003" mass="112099">MLCWGYSSFGQPGIGSNLQVIIPEPQVYGFIHDRNVKEVACGGNHSVFLLEDGEVYTCGLNTKGQLGHDCEGSKPEQIGALAGQHIVHVACGESHSVALSDQGQLFSWGAGSDGQLGLTTIEDAVMVPRLIKKLNQQTILQVSCGNWHCLALAAGTVFFTWGQNNYGQLGLGKECPSQASPQRVKSLDGIPLAQVAAGGAHSFALSLSGAVFGWGKNSSGQLGLSDERDRESPCHVKLLRSQMVVYISCGEEHTAVLTKSGGVFTFGAGSCGQLGHDSMNDEVNPRRVLELMGSEVSQIACGRHHTLAFVPSSGMIYAFGCGTRGQLGTGHTYNVKCPSPVKGHWAAHNGQLSGKPDACKYHIVKHIFSGGDQTFVLCSEYEVKPTKYLLKSNFYFVSSLINSLERVYPLLALRPCQYTGDGVPSLNLCLIDEHFKTSPKIPGIDLNSTRVLFEKLMNSQHSILLDQILKSFESFLIPQLSSSPPDVEAMRIYLILPEFPPFQDSKYYITLTLPLAMAILRLDTNPSKVLDNWWSQVCPRYFLRLVDLYKGAVVYLLSGRKTLLIPVLFSSYITAALRLLEKLHKVNQKVKHVEYDKFYIPEISSLVDIQEDYLMWFLHQAGMVSGFTYSHTADAVTLCSYPFIFDAQAKTKMLQTDAELQMQVMLLSPTFPYCNPVTDLLFLQVIFDGEEAVDAGGVTKEFFLLLLKELLNPIYGMFTYYPESNLLWFSDTCFVEHNWFHLIGIICGLAIYNFTVVDLHFPLALYKKLLNVKPCLEDLKELSPTEGRSLQQLLDYPGEDVEETFCLNFTICRESYGVTEQKNLIEDGDRIMVQKDNREEFVEAYVNYIFNLSIHEWYTAFSTGFLKVCGGKVLELFQPTELRAMIVGNSNYNWEELEEVNAIYKGDYTATHPTVRMFWETFHAFPLEKKKKFLLFLTGSDRIPIYGMSSLRIVIQSTTSGEQYLPVAHTCYNLLDLPKYSSKEILSARLMQAIDHYEGFSLA</sequence>
<dbReference type="PROSITE" id="PS50012">
    <property type="entry name" value="RCC1_3"/>
    <property type="match status" value="7"/>
</dbReference>
<dbReference type="PANTHER" id="PTHR45622:SF18">
    <property type="entry name" value="E3 UBIQUITIN-PROTEIN LIGASE HERC3-RELATED"/>
    <property type="match status" value="1"/>
</dbReference>
<dbReference type="CDD" id="cd00078">
    <property type="entry name" value="HECTc"/>
    <property type="match status" value="1"/>
</dbReference>
<dbReference type="InterPro" id="IPR000408">
    <property type="entry name" value="Reg_chr_condens"/>
</dbReference>
<dbReference type="FunFam" id="3.30.2160.10:FF:000004">
    <property type="entry name" value="probable E3 ubiquitin-protein ligase HERC4 isoform X1"/>
    <property type="match status" value="1"/>
</dbReference>
<dbReference type="GO" id="GO:0016567">
    <property type="term" value="P:protein ubiquitination"/>
    <property type="evidence" value="ECO:0007669"/>
    <property type="project" value="TreeGrafter"/>
</dbReference>
<evidence type="ECO:0000256" key="5">
    <source>
        <dbReference type="ARBA" id="ARBA00022786"/>
    </source>
</evidence>
<dbReference type="PROSITE" id="PS50237">
    <property type="entry name" value="HECT"/>
    <property type="match status" value="1"/>
</dbReference>
<evidence type="ECO:0000256" key="2">
    <source>
        <dbReference type="ARBA" id="ARBA00022490"/>
    </source>
</evidence>
<dbReference type="SMART" id="SM00119">
    <property type="entry name" value="HECTc"/>
    <property type="match status" value="1"/>
</dbReference>
<dbReference type="Gene3D" id="2.130.10.30">
    <property type="entry name" value="Regulator of chromosome condensation 1/beta-lactamase-inhibitor protein II"/>
    <property type="match status" value="2"/>
</dbReference>
<feature type="repeat" description="RCC1" evidence="7">
    <location>
        <begin position="314"/>
        <end position="380"/>
    </location>
</feature>
<dbReference type="AlphaFoldDB" id="A0A8B9FG18"/>
<evidence type="ECO:0000256" key="7">
    <source>
        <dbReference type="PROSITE-ProRule" id="PRU00235"/>
    </source>
</evidence>
<dbReference type="Pfam" id="PF25390">
    <property type="entry name" value="WD40_RLD"/>
    <property type="match status" value="1"/>
</dbReference>
<feature type="domain" description="HECT" evidence="8">
    <location>
        <begin position="683"/>
        <end position="1003"/>
    </location>
</feature>
<dbReference type="Gene3D" id="3.90.1750.10">
    <property type="entry name" value="Hect, E3 ligase catalytic domains"/>
    <property type="match status" value="1"/>
</dbReference>
<dbReference type="FunFam" id="3.30.2410.10:FF:000003">
    <property type="entry name" value="probable E3 ubiquitin-protein ligase HERC4 isoform X1"/>
    <property type="match status" value="1"/>
</dbReference>
<comment type="subcellular location">
    <subcellularLocation>
        <location evidence="1">Cytoplasm</location>
    </subcellularLocation>
</comment>
<feature type="repeat" description="RCC1" evidence="7">
    <location>
        <begin position="209"/>
        <end position="260"/>
    </location>
</feature>
<feature type="active site" description="Glycyl thioester intermediate" evidence="6">
    <location>
        <position position="971"/>
    </location>
</feature>
<keyword evidence="3" id="KW-0808">Transferase</keyword>
<name>A0A8B9FG18_9PSIT</name>
<keyword evidence="5 6" id="KW-0833">Ubl conjugation pathway</keyword>
<dbReference type="Pfam" id="PF00632">
    <property type="entry name" value="HECT"/>
    <property type="match status" value="1"/>
</dbReference>
<dbReference type="InterPro" id="IPR009091">
    <property type="entry name" value="RCC1/BLIP-II"/>
</dbReference>
<dbReference type="Gene3D" id="3.30.2160.10">
    <property type="entry name" value="Hect, E3 ligase catalytic domain"/>
    <property type="match status" value="1"/>
</dbReference>
<keyword evidence="10" id="KW-1185">Reference proteome</keyword>
<dbReference type="InterPro" id="IPR058923">
    <property type="entry name" value="RCC1-like_dom"/>
</dbReference>
<evidence type="ECO:0000256" key="4">
    <source>
        <dbReference type="ARBA" id="ARBA00022737"/>
    </source>
</evidence>
<evidence type="ECO:0000259" key="8">
    <source>
        <dbReference type="PROSITE" id="PS50237"/>
    </source>
</evidence>
<dbReference type="PROSITE" id="PS00626">
    <property type="entry name" value="RCC1_2"/>
    <property type="match status" value="3"/>
</dbReference>
<proteinExistence type="predicted"/>
<evidence type="ECO:0000256" key="6">
    <source>
        <dbReference type="PROSITE-ProRule" id="PRU00104"/>
    </source>
</evidence>
<evidence type="ECO:0000256" key="1">
    <source>
        <dbReference type="ARBA" id="ARBA00004496"/>
    </source>
</evidence>
<dbReference type="SUPFAM" id="SSF50985">
    <property type="entry name" value="RCC1/BLIP-II"/>
    <property type="match status" value="1"/>
</dbReference>
<dbReference type="Gene3D" id="3.30.2410.10">
    <property type="entry name" value="Hect, E3 ligase catalytic domain"/>
    <property type="match status" value="1"/>
</dbReference>
<evidence type="ECO:0000313" key="10">
    <source>
        <dbReference type="Proteomes" id="UP000694522"/>
    </source>
</evidence>
<protein>
    <recommendedName>
        <fullName evidence="8">HECT domain-containing protein</fullName>
    </recommendedName>
</protein>
<accession>A0A8B9FG18</accession>
<dbReference type="SUPFAM" id="SSF56204">
    <property type="entry name" value="Hect, E3 ligase catalytic domain"/>
    <property type="match status" value="1"/>
</dbReference>
<dbReference type="InterPro" id="IPR000569">
    <property type="entry name" value="HECT_dom"/>
</dbReference>
<feature type="repeat" description="RCC1" evidence="7">
    <location>
        <begin position="1"/>
        <end position="52"/>
    </location>
</feature>
<dbReference type="Proteomes" id="UP000694522">
    <property type="component" value="Unplaced"/>
</dbReference>
<feature type="repeat" description="RCC1" evidence="7">
    <location>
        <begin position="261"/>
        <end position="312"/>
    </location>
</feature>
<dbReference type="GO" id="GO:0006511">
    <property type="term" value="P:ubiquitin-dependent protein catabolic process"/>
    <property type="evidence" value="ECO:0007669"/>
    <property type="project" value="TreeGrafter"/>
</dbReference>
<evidence type="ECO:0000256" key="3">
    <source>
        <dbReference type="ARBA" id="ARBA00022679"/>
    </source>
</evidence>
<dbReference type="FunFam" id="2.130.10.30:FF:000012">
    <property type="entry name" value="probable E3 ubiquitin-protein ligase HERC3 isoform X1"/>
    <property type="match status" value="1"/>
</dbReference>
<feature type="repeat" description="RCC1" evidence="7">
    <location>
        <begin position="156"/>
        <end position="208"/>
    </location>
</feature>
<dbReference type="InterPro" id="IPR051709">
    <property type="entry name" value="Ub-ligase/GTPase-reg"/>
</dbReference>
<dbReference type="GO" id="GO:0005737">
    <property type="term" value="C:cytoplasm"/>
    <property type="evidence" value="ECO:0007669"/>
    <property type="project" value="UniProtKB-SubCell"/>
</dbReference>
<reference evidence="9" key="2">
    <citation type="submission" date="2025-09" db="UniProtKB">
        <authorList>
            <consortium name="Ensembl"/>
        </authorList>
    </citation>
    <scope>IDENTIFICATION</scope>
</reference>
<feature type="repeat" description="RCC1" evidence="7">
    <location>
        <begin position="103"/>
        <end position="155"/>
    </location>
</feature>
<dbReference type="GO" id="GO:0061630">
    <property type="term" value="F:ubiquitin protein ligase activity"/>
    <property type="evidence" value="ECO:0007669"/>
    <property type="project" value="TreeGrafter"/>
</dbReference>
<keyword evidence="2" id="KW-0963">Cytoplasm</keyword>